<dbReference type="PANTHER" id="PTHR12035:SF128">
    <property type="entry name" value="BRANCHED CHAIN KETO ACID DEHYDROGENASE E1 SUBUNIT BETA,-LIKE-RELATED"/>
    <property type="match status" value="1"/>
</dbReference>
<reference evidence="5" key="3">
    <citation type="submission" date="2025-09" db="UniProtKB">
        <authorList>
            <consortium name="Ensembl"/>
        </authorList>
    </citation>
    <scope>IDENTIFICATION</scope>
</reference>
<reference evidence="5" key="1">
    <citation type="submission" date="2020-07" db="EMBL/GenBank/DDBJ databases">
        <title>A long reads based de novo assembly of the rainbow trout Arlee double haploid line genome.</title>
        <authorList>
            <person name="Gao G."/>
            <person name="Palti Y."/>
        </authorList>
    </citation>
    <scope>NUCLEOTIDE SEQUENCE [LARGE SCALE GENOMIC DNA]</scope>
</reference>
<sequence length="222" mass="25353">PRETGTNFSITVTQDVTVEAGRCIPISCKFTYPGNITEYVRRVWFKGDALTPVFEKDAEVCGVVWQSLRGPERSCSFFLEDQQEGESEYRFKLTWGGDQMYVFPERVRVSVSVYSLKLNDLCPQRLEEDFVGIVWRGTENLGIYFGIMKPSTAENTFSVNKLYFTPKSEHHNINLTCMGIYKKANITVEKTVTLTVKCTFTFQSIPSLSKYITVLTLQVSVR</sequence>
<evidence type="ECO:0000256" key="1">
    <source>
        <dbReference type="ARBA" id="ARBA00004167"/>
    </source>
</evidence>
<protein>
    <recommendedName>
        <fullName evidence="7">Immunoglobulin V-set domain-containing protein</fullName>
    </recommendedName>
</protein>
<evidence type="ECO:0000256" key="3">
    <source>
        <dbReference type="ARBA" id="ARBA00022989"/>
    </source>
</evidence>
<evidence type="ECO:0000256" key="2">
    <source>
        <dbReference type="ARBA" id="ARBA00022692"/>
    </source>
</evidence>
<dbReference type="GO" id="GO:0033691">
    <property type="term" value="F:sialic acid binding"/>
    <property type="evidence" value="ECO:0007669"/>
    <property type="project" value="TreeGrafter"/>
</dbReference>
<evidence type="ECO:0000313" key="6">
    <source>
        <dbReference type="Proteomes" id="UP000694395"/>
    </source>
</evidence>
<dbReference type="Ensembl" id="ENSOMYT00000009520.2">
    <property type="protein sequence ID" value="ENSOMYP00000008598.1"/>
    <property type="gene ID" value="ENSOMYG00000004343.2"/>
</dbReference>
<dbReference type="InterPro" id="IPR013783">
    <property type="entry name" value="Ig-like_fold"/>
</dbReference>
<dbReference type="GO" id="GO:0005886">
    <property type="term" value="C:plasma membrane"/>
    <property type="evidence" value="ECO:0007669"/>
    <property type="project" value="TreeGrafter"/>
</dbReference>
<dbReference type="Proteomes" id="UP000694395">
    <property type="component" value="Chromosome 3"/>
</dbReference>
<organism evidence="5 6">
    <name type="scientific">Oncorhynchus mykiss</name>
    <name type="common">Rainbow trout</name>
    <name type="synonym">Salmo gairdneri</name>
    <dbReference type="NCBI Taxonomy" id="8022"/>
    <lineage>
        <taxon>Eukaryota</taxon>
        <taxon>Metazoa</taxon>
        <taxon>Chordata</taxon>
        <taxon>Craniata</taxon>
        <taxon>Vertebrata</taxon>
        <taxon>Euteleostomi</taxon>
        <taxon>Actinopterygii</taxon>
        <taxon>Neopterygii</taxon>
        <taxon>Teleostei</taxon>
        <taxon>Protacanthopterygii</taxon>
        <taxon>Salmoniformes</taxon>
        <taxon>Salmonidae</taxon>
        <taxon>Salmoninae</taxon>
        <taxon>Oncorhynchus</taxon>
    </lineage>
</organism>
<dbReference type="InterPro" id="IPR051036">
    <property type="entry name" value="SIGLEC"/>
</dbReference>
<comment type="subcellular location">
    <subcellularLocation>
        <location evidence="1">Membrane</location>
        <topology evidence="1">Single-pass membrane protein</topology>
    </subcellularLocation>
</comment>
<dbReference type="PANTHER" id="PTHR12035">
    <property type="entry name" value="SIALIC ACID BINDING IMMUNOGLOBULIN-LIKE LECTIN"/>
    <property type="match status" value="1"/>
</dbReference>
<keyword evidence="3" id="KW-1133">Transmembrane helix</keyword>
<evidence type="ECO:0008006" key="7">
    <source>
        <dbReference type="Google" id="ProtNLM"/>
    </source>
</evidence>
<evidence type="ECO:0000313" key="5">
    <source>
        <dbReference type="Ensembl" id="ENSOMYP00000008598.1"/>
    </source>
</evidence>
<dbReference type="GO" id="GO:0007155">
    <property type="term" value="P:cell adhesion"/>
    <property type="evidence" value="ECO:0007669"/>
    <property type="project" value="TreeGrafter"/>
</dbReference>
<accession>A0A8C7NJI6</accession>
<keyword evidence="6" id="KW-1185">Reference proteome</keyword>
<keyword evidence="4" id="KW-0472">Membrane</keyword>
<keyword evidence="2" id="KW-0812">Transmembrane</keyword>
<dbReference type="AlphaFoldDB" id="A0A8C7NJI6"/>
<reference evidence="5" key="2">
    <citation type="submission" date="2025-08" db="UniProtKB">
        <authorList>
            <consortium name="Ensembl"/>
        </authorList>
    </citation>
    <scope>IDENTIFICATION</scope>
</reference>
<proteinExistence type="predicted"/>
<name>A0A8C7NJI6_ONCMY</name>
<evidence type="ECO:0000256" key="4">
    <source>
        <dbReference type="ARBA" id="ARBA00023136"/>
    </source>
</evidence>
<dbReference type="Gene3D" id="2.60.40.10">
    <property type="entry name" value="Immunoglobulins"/>
    <property type="match status" value="2"/>
</dbReference>